<protein>
    <submittedName>
        <fullName evidence="1">Uncharacterized protein</fullName>
    </submittedName>
</protein>
<evidence type="ECO:0000313" key="2">
    <source>
        <dbReference type="Proteomes" id="UP000604898"/>
    </source>
</evidence>
<dbReference type="EMBL" id="JAESVD010000001">
    <property type="protein sequence ID" value="MBL4911953.1"/>
    <property type="molecule type" value="Genomic_DNA"/>
</dbReference>
<accession>A0ABS1STU0</accession>
<comment type="caution">
    <text evidence="1">The sequence shown here is derived from an EMBL/GenBank/DDBJ whole genome shotgun (WGS) entry which is preliminary data.</text>
</comment>
<dbReference type="PROSITE" id="PS51257">
    <property type="entry name" value="PROKAR_LIPOPROTEIN"/>
    <property type="match status" value="1"/>
</dbReference>
<proteinExistence type="predicted"/>
<name>A0ABS1STU0_9GAMM</name>
<evidence type="ECO:0000313" key="1">
    <source>
        <dbReference type="EMBL" id="MBL4911953.1"/>
    </source>
</evidence>
<dbReference type="RefSeq" id="WP_202720185.1">
    <property type="nucleotide sequence ID" value="NZ_BPEX01000006.1"/>
</dbReference>
<reference evidence="1 2" key="1">
    <citation type="submission" date="2021-01" db="EMBL/GenBank/DDBJ databases">
        <title>Genome sequence of Shewanella schlegeliana JCM 11561.</title>
        <authorList>
            <person name="Zhang H."/>
            <person name="Li C."/>
        </authorList>
    </citation>
    <scope>NUCLEOTIDE SEQUENCE [LARGE SCALE GENOMIC DNA]</scope>
    <source>
        <strain evidence="1 2">JCM 11561</strain>
    </source>
</reference>
<gene>
    <name evidence="1" type="ORF">JMA39_02140</name>
</gene>
<dbReference type="Proteomes" id="UP000604898">
    <property type="component" value="Unassembled WGS sequence"/>
</dbReference>
<organism evidence="1 2">
    <name type="scientific">Shewanella schlegeliana</name>
    <dbReference type="NCBI Taxonomy" id="190308"/>
    <lineage>
        <taxon>Bacteria</taxon>
        <taxon>Pseudomonadati</taxon>
        <taxon>Pseudomonadota</taxon>
        <taxon>Gammaproteobacteria</taxon>
        <taxon>Alteromonadales</taxon>
        <taxon>Shewanellaceae</taxon>
        <taxon>Shewanella</taxon>
    </lineage>
</organism>
<keyword evidence="2" id="KW-1185">Reference proteome</keyword>
<sequence>MKQAFSMLMTGGLIFLSGCSLQPNSHVAAKELAKKQWQVNQHENHTVSAVGKTVKASGHEVIAQLDNYLDGRYTVKLTENMGQCSQKYQVAHNVDSIILVGNKYIKAVRTDTCVDGTLFGEYVFFSGFSKLEDKKLSRITYALFNGLEIAGVSFEPAGVKQVMTAFSESNRILSYVSKT</sequence>